<dbReference type="Pfam" id="PF02867">
    <property type="entry name" value="Ribonuc_red_lgC"/>
    <property type="match status" value="1"/>
</dbReference>
<comment type="catalytic activity">
    <reaction evidence="9 10">
        <text>a 2'-deoxyribonucleoside 5'-diphosphate + [thioredoxin]-disulfide + H2O = a ribonucleoside 5'-diphosphate + [thioredoxin]-dithiol</text>
        <dbReference type="Rhea" id="RHEA:23252"/>
        <dbReference type="Rhea" id="RHEA-COMP:10698"/>
        <dbReference type="Rhea" id="RHEA-COMP:10700"/>
        <dbReference type="ChEBI" id="CHEBI:15377"/>
        <dbReference type="ChEBI" id="CHEBI:29950"/>
        <dbReference type="ChEBI" id="CHEBI:50058"/>
        <dbReference type="ChEBI" id="CHEBI:57930"/>
        <dbReference type="ChEBI" id="CHEBI:73316"/>
        <dbReference type="EC" id="1.17.4.1"/>
    </reaction>
</comment>
<evidence type="ECO:0000256" key="10">
    <source>
        <dbReference type="RuleBase" id="RU003410"/>
    </source>
</evidence>
<evidence type="ECO:0000256" key="3">
    <source>
        <dbReference type="ARBA" id="ARBA00022533"/>
    </source>
</evidence>
<evidence type="ECO:0000313" key="12">
    <source>
        <dbReference type="EMBL" id="MBC2575465.1"/>
    </source>
</evidence>
<dbReference type="SUPFAM" id="SSF48168">
    <property type="entry name" value="R1 subunit of ribonucleotide reductase, N-terminal domain"/>
    <property type="match status" value="1"/>
</dbReference>
<feature type="domain" description="Ribonucleotide reductase large subunit" evidence="11">
    <location>
        <begin position="562"/>
        <end position="584"/>
    </location>
</feature>
<comment type="function">
    <text evidence="10">Provides the precursors necessary for DNA synthesis. Catalyzes the biosynthesis of deoxyribonucleotides from the corresponding ribonucleotides.</text>
</comment>
<evidence type="ECO:0000256" key="8">
    <source>
        <dbReference type="ARBA" id="ARBA00023157"/>
    </source>
</evidence>
<proteinExistence type="inferred from homology"/>
<dbReference type="Proteomes" id="UP000713904">
    <property type="component" value="Unassembled WGS sequence"/>
</dbReference>
<dbReference type="PANTHER" id="PTHR11573:SF30">
    <property type="entry name" value="RIBONUCLEOSIDE-DIPHOSPHATE REDUCTASE 2 SUBUNIT ALPHA"/>
    <property type="match status" value="1"/>
</dbReference>
<dbReference type="Gene3D" id="1.10.1650.20">
    <property type="match status" value="1"/>
</dbReference>
<evidence type="ECO:0000256" key="9">
    <source>
        <dbReference type="ARBA" id="ARBA00047754"/>
    </source>
</evidence>
<dbReference type="InterPro" id="IPR013509">
    <property type="entry name" value="RNR_lsu_N"/>
</dbReference>
<keyword evidence="5" id="KW-0067">ATP-binding</keyword>
<keyword evidence="8" id="KW-1015">Disulfide bond</keyword>
<dbReference type="PROSITE" id="PS00089">
    <property type="entry name" value="RIBORED_LARGE"/>
    <property type="match status" value="1"/>
</dbReference>
<evidence type="ECO:0000256" key="4">
    <source>
        <dbReference type="ARBA" id="ARBA00022741"/>
    </source>
</evidence>
<dbReference type="InterPro" id="IPR013554">
    <property type="entry name" value="RNR_N"/>
</dbReference>
<dbReference type="InterPro" id="IPR000788">
    <property type="entry name" value="RNR_lg_C"/>
</dbReference>
<dbReference type="Pfam" id="PF08343">
    <property type="entry name" value="RNR_N"/>
    <property type="match status" value="1"/>
</dbReference>
<evidence type="ECO:0000256" key="7">
    <source>
        <dbReference type="ARBA" id="ARBA00023116"/>
    </source>
</evidence>
<evidence type="ECO:0000256" key="5">
    <source>
        <dbReference type="ARBA" id="ARBA00022840"/>
    </source>
</evidence>
<evidence type="ECO:0000256" key="1">
    <source>
        <dbReference type="ARBA" id="ARBA00010406"/>
    </source>
</evidence>
<dbReference type="RefSeq" id="WP_185623491.1">
    <property type="nucleotide sequence ID" value="NZ_JABGBW010000001.1"/>
</dbReference>
<keyword evidence="6 10" id="KW-0560">Oxidoreductase</keyword>
<dbReference type="Pfam" id="PF00317">
    <property type="entry name" value="Ribonuc_red_lgN"/>
    <property type="match status" value="1"/>
</dbReference>
<dbReference type="Gene3D" id="3.20.70.20">
    <property type="match status" value="1"/>
</dbReference>
<dbReference type="InterPro" id="IPR008926">
    <property type="entry name" value="RNR_R1-su_N"/>
</dbReference>
<dbReference type="InterPro" id="IPR013346">
    <property type="entry name" value="NrdE_NrdA_C"/>
</dbReference>
<accession>A0ABR6TJ90</accession>
<name>A0ABR6TJ90_9FIRM</name>
<dbReference type="PRINTS" id="PR01183">
    <property type="entry name" value="RIBORDTASEM1"/>
</dbReference>
<dbReference type="PANTHER" id="PTHR11573">
    <property type="entry name" value="RIBONUCLEOSIDE-DIPHOSPHATE REDUCTASE LARGE CHAIN"/>
    <property type="match status" value="1"/>
</dbReference>
<dbReference type="EC" id="1.17.4.1" evidence="2 10"/>
<keyword evidence="7 10" id="KW-0215">Deoxyribonucleotide synthesis</keyword>
<keyword evidence="4" id="KW-0547">Nucleotide-binding</keyword>
<protein>
    <recommendedName>
        <fullName evidence="2 10">Ribonucleoside-diphosphate reductase</fullName>
        <ecNumber evidence="2 10">1.17.4.1</ecNumber>
    </recommendedName>
</protein>
<comment type="similarity">
    <text evidence="1 10">Belongs to the ribonucleoside diphosphate reductase large chain family.</text>
</comment>
<keyword evidence="3" id="KW-0021">Allosteric enzyme</keyword>
<evidence type="ECO:0000256" key="2">
    <source>
        <dbReference type="ARBA" id="ARBA00012274"/>
    </source>
</evidence>
<dbReference type="SUPFAM" id="SSF51998">
    <property type="entry name" value="PFL-like glycyl radical enzymes"/>
    <property type="match status" value="1"/>
</dbReference>
<comment type="caution">
    <text evidence="12">The sequence shown here is derived from an EMBL/GenBank/DDBJ whole genome shotgun (WGS) entry which is preliminary data.</text>
</comment>
<dbReference type="NCBIfam" id="TIGR04170">
    <property type="entry name" value="RNR_1b_NrdE"/>
    <property type="match status" value="1"/>
</dbReference>
<evidence type="ECO:0000256" key="6">
    <source>
        <dbReference type="ARBA" id="ARBA00023002"/>
    </source>
</evidence>
<reference evidence="12 13" key="1">
    <citation type="submission" date="2020-05" db="EMBL/GenBank/DDBJ databases">
        <title>Draft genome of xy-202 and genomic insight in genome of the genus Peptostreptococcus.</title>
        <authorList>
            <person name="Zhang Z."/>
        </authorList>
    </citation>
    <scope>NUCLEOTIDE SEQUENCE [LARGE SCALE GENOMIC DNA]</scope>
    <source>
        <strain evidence="12 13">DSM 27025</strain>
    </source>
</reference>
<keyword evidence="13" id="KW-1185">Reference proteome</keyword>
<evidence type="ECO:0000313" key="13">
    <source>
        <dbReference type="Proteomes" id="UP000713904"/>
    </source>
</evidence>
<dbReference type="EMBL" id="JABGBW010000001">
    <property type="protein sequence ID" value="MBC2575465.1"/>
    <property type="molecule type" value="Genomic_DNA"/>
</dbReference>
<sequence length="706" mass="80308">MSNNTTNYIELNNEVIVRDIHGKYQLHKDKEALSVYLSDSIDARTKKFNSTKEKIKYLVKENYYEESIINKYSLDFIEELYGFINSFSFEFQSFMSASKFYENYALKTDDGKYILENYEDKIMICSLAIANGNEDVARRVAEKLINQEFQPATPTFLNLGRKRAGELVSCFLITVEDSCEGISYAVASANHLSKIGGGVALNLTRLRARGESIKGIEGASGGVVGVAKMLEQSFSYFNQMGARQGAGAVYLNVLHADFDNLMDTKKINADERVRLATLSIGAIIPDKFMELAEKNTIGYAFYPHSIFKKYGLHLDDLNMEEWYDKLVDDPDVIKKEINPRQILTRIAATQMESGYPYIVFIDTANKQHTLKDVGMIRMSNLCCEIFQYQEPSDIKSFGSEESIWGQDISCNLGSLNISNVMENKKIDEAVETAIRFLTDVSDRTSIKEVPTVKRGNDRSHSVGLGAMNLHGYLIKNNIVYDSEEAVDFCNVFFAMMRYYAIRTSMYIAKEKNETFQGFEKSEYAKGKNSDVLGKYYREDFLPNTDKVKSLFDGIYIPTKNDWAKLLDEVKEAGIYNAYLMAIAPTQSISYVQNSTSSVMPITEQIEVRIYGDSTTIYPMPFLTNENMLFYRSAYNTDMLKVIDVVATVQAHVDQGISTTLFITDDKTTRDIARYYIYGYKKGLKSLYYTRTKMLRELNNECLSCSV</sequence>
<evidence type="ECO:0000259" key="11">
    <source>
        <dbReference type="PROSITE" id="PS00089"/>
    </source>
</evidence>
<dbReference type="InterPro" id="IPR039718">
    <property type="entry name" value="Rrm1"/>
</dbReference>
<gene>
    <name evidence="12" type="primary">nrdE</name>
    <name evidence="12" type="ORF">HLB29_02055</name>
</gene>
<organism evidence="12 13">
    <name type="scientific">Peptostreptococcus canis</name>
    <dbReference type="NCBI Taxonomy" id="1159213"/>
    <lineage>
        <taxon>Bacteria</taxon>
        <taxon>Bacillati</taxon>
        <taxon>Bacillota</taxon>
        <taxon>Clostridia</taxon>
        <taxon>Peptostreptococcales</taxon>
        <taxon>Peptostreptococcaceae</taxon>
        <taxon>Peptostreptococcus</taxon>
    </lineage>
</organism>
<dbReference type="NCBIfam" id="TIGR02506">
    <property type="entry name" value="NrdE_NrdA"/>
    <property type="match status" value="1"/>
</dbReference>
<dbReference type="CDD" id="cd01679">
    <property type="entry name" value="RNR_I"/>
    <property type="match status" value="1"/>
</dbReference>
<dbReference type="GO" id="GO:0004748">
    <property type="term" value="F:ribonucleoside-diphosphate reductase activity, thioredoxin disulfide as acceptor"/>
    <property type="evidence" value="ECO:0007669"/>
    <property type="project" value="UniProtKB-EC"/>
</dbReference>
<dbReference type="InterPro" id="IPR026459">
    <property type="entry name" value="RNR_1b_NrdE"/>
</dbReference>